<evidence type="ECO:0000259" key="3">
    <source>
        <dbReference type="Pfam" id="PF01882"/>
    </source>
</evidence>
<feature type="region of interest" description="Disordered" evidence="1">
    <location>
        <begin position="389"/>
        <end position="418"/>
    </location>
</feature>
<dbReference type="EMBL" id="BSUJ01000001">
    <property type="protein sequence ID" value="GMA18933.1"/>
    <property type="molecule type" value="Genomic_DNA"/>
</dbReference>
<protein>
    <submittedName>
        <fullName evidence="4">Membrane protein</fullName>
    </submittedName>
</protein>
<accession>A0ABQ6HLJ2</accession>
<evidence type="ECO:0000256" key="1">
    <source>
        <dbReference type="SAM" id="MobiDB-lite"/>
    </source>
</evidence>
<reference evidence="5" key="1">
    <citation type="journal article" date="2019" name="Int. J. Syst. Evol. Microbiol.">
        <title>The Global Catalogue of Microorganisms (GCM) 10K type strain sequencing project: providing services to taxonomists for standard genome sequencing and annotation.</title>
        <authorList>
            <consortium name="The Broad Institute Genomics Platform"/>
            <consortium name="The Broad Institute Genome Sequencing Center for Infectious Disease"/>
            <person name="Wu L."/>
            <person name="Ma J."/>
        </authorList>
    </citation>
    <scope>NUCLEOTIDE SEQUENCE [LARGE SCALE GENOMIC DNA]</scope>
    <source>
        <strain evidence="5">NBRC 105830</strain>
    </source>
</reference>
<keyword evidence="2" id="KW-0812">Transmembrane</keyword>
<sequence>MARRESILTTRGQSFLSAGVVLLAAGLLIGLGDLTRLGLLLVGIALAAVLVGRRSPSWLQARRTVSPDVLTVGEHATVDLALTNVDRRRSPLVVAQEQLAYVLGDRPRFVLPGIAGGQVRHVSYTVRPTARGRYRLGPLLVRVRDAFGLTSRLAQVPSDDAILVLPVVVDLGDTRLTSAGSGAEGTVPQMVALHGAENMSIREYRLGDDQRRIHWPATAHRGEPMVRQEERPALRRAVVLLDSRRSTLGPDGSEAFEWAVSAVASVVAHLDRRGFAVHLVTDDTLDDCATATTTDAALEVLALARVGDDETYPEVVRAAADLASLGGVVVAVVGAGDRVDDRVVDRAGDKDRGAVASSGAATDGSDAAVLAAARHPGTTSAALVLDPAAFGHDGSRSRHRPSRPHHHDRGPARHDGGDVSATVQVLRAHGWRTVVVQGSESVDQAWAALDHPDGGRR</sequence>
<dbReference type="Pfam" id="PF01882">
    <property type="entry name" value="DUF58"/>
    <property type="match status" value="1"/>
</dbReference>
<evidence type="ECO:0000313" key="4">
    <source>
        <dbReference type="EMBL" id="GMA18933.1"/>
    </source>
</evidence>
<dbReference type="Proteomes" id="UP001157109">
    <property type="component" value="Unassembled WGS sequence"/>
</dbReference>
<dbReference type="PANTHER" id="PTHR34351:SF1">
    <property type="entry name" value="SLR1927 PROTEIN"/>
    <property type="match status" value="1"/>
</dbReference>
<name>A0ABQ6HLJ2_9MICO</name>
<feature type="domain" description="DUF58" evidence="3">
    <location>
        <begin position="201"/>
        <end position="274"/>
    </location>
</feature>
<gene>
    <name evidence="4" type="ORF">GCM10025862_09540</name>
</gene>
<feature type="transmembrane region" description="Helical" evidence="2">
    <location>
        <begin position="12"/>
        <end position="31"/>
    </location>
</feature>
<dbReference type="RefSeq" id="WP_241442890.1">
    <property type="nucleotide sequence ID" value="NZ_BSUJ01000001.1"/>
</dbReference>
<keyword evidence="2" id="KW-0472">Membrane</keyword>
<keyword evidence="5" id="KW-1185">Reference proteome</keyword>
<organism evidence="4 5">
    <name type="scientific">Arsenicicoccus piscis</name>
    <dbReference type="NCBI Taxonomy" id="673954"/>
    <lineage>
        <taxon>Bacteria</taxon>
        <taxon>Bacillati</taxon>
        <taxon>Actinomycetota</taxon>
        <taxon>Actinomycetes</taxon>
        <taxon>Micrococcales</taxon>
        <taxon>Intrasporangiaceae</taxon>
        <taxon>Arsenicicoccus</taxon>
    </lineage>
</organism>
<evidence type="ECO:0000256" key="2">
    <source>
        <dbReference type="SAM" id="Phobius"/>
    </source>
</evidence>
<keyword evidence="2" id="KW-1133">Transmembrane helix</keyword>
<dbReference type="PANTHER" id="PTHR34351">
    <property type="entry name" value="SLR1927 PROTEIN-RELATED"/>
    <property type="match status" value="1"/>
</dbReference>
<dbReference type="InterPro" id="IPR002881">
    <property type="entry name" value="DUF58"/>
</dbReference>
<comment type="caution">
    <text evidence="4">The sequence shown here is derived from an EMBL/GenBank/DDBJ whole genome shotgun (WGS) entry which is preliminary data.</text>
</comment>
<evidence type="ECO:0000313" key="5">
    <source>
        <dbReference type="Proteomes" id="UP001157109"/>
    </source>
</evidence>
<proteinExistence type="predicted"/>
<feature type="compositionally biased region" description="Basic residues" evidence="1">
    <location>
        <begin position="397"/>
        <end position="408"/>
    </location>
</feature>